<dbReference type="Gene3D" id="3.40.30.10">
    <property type="entry name" value="Glutaredoxin"/>
    <property type="match status" value="1"/>
</dbReference>
<dbReference type="AlphaFoldDB" id="A0A840TQK8"/>
<evidence type="ECO:0000313" key="7">
    <source>
        <dbReference type="EMBL" id="MBB5283523.1"/>
    </source>
</evidence>
<dbReference type="GO" id="GO:0030416">
    <property type="term" value="P:methylamine metabolic process"/>
    <property type="evidence" value="ECO:0007669"/>
    <property type="project" value="InterPro"/>
</dbReference>
<keyword evidence="2 5" id="KW-0812">Transmembrane</keyword>
<dbReference type="GO" id="GO:0016020">
    <property type="term" value="C:membrane"/>
    <property type="evidence" value="ECO:0007669"/>
    <property type="project" value="UniProtKB-SubCell"/>
</dbReference>
<feature type="domain" description="Methylamine utilisation protein MauE" evidence="6">
    <location>
        <begin position="1"/>
        <end position="143"/>
    </location>
</feature>
<dbReference type="EMBL" id="JACHGF010000002">
    <property type="protein sequence ID" value="MBB5283523.1"/>
    <property type="molecule type" value="Genomic_DNA"/>
</dbReference>
<keyword evidence="4 5" id="KW-0472">Membrane</keyword>
<comment type="subcellular location">
    <subcellularLocation>
        <location evidence="1">Membrane</location>
        <topology evidence="1">Multi-pass membrane protein</topology>
    </subcellularLocation>
</comment>
<dbReference type="NCBIfam" id="NF045576">
    <property type="entry name" value="BT_3928_fam"/>
    <property type="match status" value="1"/>
</dbReference>
<name>A0A840TQK8_9BACT</name>
<comment type="caution">
    <text evidence="7">The sequence shown here is derived from an EMBL/GenBank/DDBJ whole genome shotgun (WGS) entry which is preliminary data.</text>
</comment>
<sequence length="364" mass="41698">MKIFAQFARFIVGVLFIFSGLIKLNDPVGTQIKLEEYFEVFATDLPALHDLFVALIPYALYLSVFLCTAEVVLGVALLVRYKPKATSWLLLAIILFFTFLTFYSAYFNKVTDCGCFGDAIKLKPWTSFGKDVFLLVLIIFIIYRRRDFRSLPTGMVVAVATVLSLGIAFYAIRHLPILDLLPYRVGANIPQQMQPSEPIRYQYVFEKDGKTQKYEQYPSDTTLVFKEMVVLNEDAKPKITDYRAWNDEGDFTQESFQGKKLILIIKNLKDLNTAAFPAIRKLVDELKTQGVEPLIFTSVSSTQIEQLRREQQLNIPYYYADATVLKTISRSNPGLWLLQEGSVRGKWHYNDTPTAEEVLTLLQR</sequence>
<feature type="transmembrane region" description="Helical" evidence="5">
    <location>
        <begin position="155"/>
        <end position="172"/>
    </location>
</feature>
<feature type="transmembrane region" description="Helical" evidence="5">
    <location>
        <begin position="7"/>
        <end position="24"/>
    </location>
</feature>
<evidence type="ECO:0000256" key="2">
    <source>
        <dbReference type="ARBA" id="ARBA00022692"/>
    </source>
</evidence>
<protein>
    <submittedName>
        <fullName evidence="7">Putative membrane protein YphA (DoxX/SURF4 family)</fullName>
    </submittedName>
</protein>
<gene>
    <name evidence="7" type="ORF">HNQ92_001649</name>
</gene>
<feature type="transmembrane region" description="Helical" evidence="5">
    <location>
        <begin position="125"/>
        <end position="143"/>
    </location>
</feature>
<dbReference type="InterPro" id="IPR009908">
    <property type="entry name" value="Methylamine_util_MauE"/>
</dbReference>
<evidence type="ECO:0000256" key="3">
    <source>
        <dbReference type="ARBA" id="ARBA00022989"/>
    </source>
</evidence>
<feature type="transmembrane region" description="Helical" evidence="5">
    <location>
        <begin position="86"/>
        <end position="105"/>
    </location>
</feature>
<proteinExistence type="predicted"/>
<evidence type="ECO:0000256" key="5">
    <source>
        <dbReference type="SAM" id="Phobius"/>
    </source>
</evidence>
<evidence type="ECO:0000259" key="6">
    <source>
        <dbReference type="Pfam" id="PF07291"/>
    </source>
</evidence>
<evidence type="ECO:0000256" key="4">
    <source>
        <dbReference type="ARBA" id="ARBA00023136"/>
    </source>
</evidence>
<keyword evidence="8" id="KW-1185">Reference proteome</keyword>
<reference evidence="7 8" key="1">
    <citation type="submission" date="2020-08" db="EMBL/GenBank/DDBJ databases">
        <title>Genomic Encyclopedia of Type Strains, Phase IV (KMG-IV): sequencing the most valuable type-strain genomes for metagenomic binning, comparative biology and taxonomic classification.</title>
        <authorList>
            <person name="Goeker M."/>
        </authorList>
    </citation>
    <scope>NUCLEOTIDE SEQUENCE [LARGE SCALE GENOMIC DNA]</scope>
    <source>
        <strain evidence="7 8">DSM 105074</strain>
    </source>
</reference>
<evidence type="ECO:0000256" key="1">
    <source>
        <dbReference type="ARBA" id="ARBA00004141"/>
    </source>
</evidence>
<evidence type="ECO:0000313" key="8">
    <source>
        <dbReference type="Proteomes" id="UP000557307"/>
    </source>
</evidence>
<dbReference type="Proteomes" id="UP000557307">
    <property type="component" value="Unassembled WGS sequence"/>
</dbReference>
<accession>A0A840TQK8</accession>
<feature type="transmembrane region" description="Helical" evidence="5">
    <location>
        <begin position="58"/>
        <end position="79"/>
    </location>
</feature>
<keyword evidence="3 5" id="KW-1133">Transmembrane helix</keyword>
<organism evidence="7 8">
    <name type="scientific">Rhabdobacter roseus</name>
    <dbReference type="NCBI Taxonomy" id="1655419"/>
    <lineage>
        <taxon>Bacteria</taxon>
        <taxon>Pseudomonadati</taxon>
        <taxon>Bacteroidota</taxon>
        <taxon>Cytophagia</taxon>
        <taxon>Cytophagales</taxon>
        <taxon>Cytophagaceae</taxon>
        <taxon>Rhabdobacter</taxon>
    </lineage>
</organism>
<dbReference type="RefSeq" id="WP_184172986.1">
    <property type="nucleotide sequence ID" value="NZ_JACHGF010000002.1"/>
</dbReference>
<dbReference type="Pfam" id="PF07291">
    <property type="entry name" value="MauE"/>
    <property type="match status" value="1"/>
</dbReference>